<evidence type="ECO:0000256" key="6">
    <source>
        <dbReference type="ARBA" id="ARBA00023295"/>
    </source>
</evidence>
<comment type="similarity">
    <text evidence="2">Belongs to the glycosyl hydrolase 81 family.</text>
</comment>
<gene>
    <name evidence="11" type="ORF">EC973_007186</name>
</gene>
<accession>A0A8H7ER52</accession>
<keyword evidence="4" id="KW-0378">Hydrolase</keyword>
<dbReference type="EC" id="3.2.1.39" evidence="3"/>
<keyword evidence="12" id="KW-1185">Reference proteome</keyword>
<sequence>MFDPTSEDLLPDTFERVLHPYPPIFADPHFDTVVPTNAWISNLFYPSMNGMAPTTPDPYILRVLDGHNGSPGLSITQPSKKVYGSYPAQNNIPFVEAAFAINGAVVDIRVSATEWSKQSPKQQITYWDHLAATLKLSLNDNETIHFPIVRGMPYVTSIYANLTPHFYTQHAIIRVEADKTDDDHYTGFKFKIAFNDSPTSTYLIYALGSKPLKFHKVDNSNLIAVEKYNGPIRIAKLPSDKDEDLLDDKKDVWATGGYVTTNINDNSSDAEYTIRWHTAGNTTYSDLLTYAYPHHIQSLSQDIERTSLSLESATKGPMLAVLGDTWAFQEDNLSSAGWLPMNPAPELSTRNEIMGELERDVGMNYEAATNKSDNYFSGKGLQKLAMLALILNKPEQTELRNPELAKTSLDKLKDVFSIFLENRQQDPFFYDKVYRGIVARDGLTPDLGGTGDANAEFGHSYYSDHHYHQGYLIVTASVIHHLDPYWRTQDIKRFAEILIRDVNNPVQNDPYFAQFRNWDWFAGHSWAGGIKINGALDGRDQESSVNFYWGVKLWALATDDVALYKLASLQLAITKRTTYEYFWMLDSNKNRPVSMTTYFGRYLEFIHGIQQLPMTPALADDIRIPQFVSEEWEQKLAAIAPTLQTPWAGVLYLNYALVNPAEAYPKLRKVEMDDGQTRSYSLYLAATRPNFYRQSLSRVLAKHRGKFRLLDLKERVFRGIKQWKGLSSGHDARYQGY</sequence>
<dbReference type="PROSITE" id="PS52008">
    <property type="entry name" value="GH81"/>
    <property type="match status" value="1"/>
</dbReference>
<evidence type="ECO:0000256" key="5">
    <source>
        <dbReference type="ARBA" id="ARBA00023277"/>
    </source>
</evidence>
<dbReference type="GO" id="GO:0000272">
    <property type="term" value="P:polysaccharide catabolic process"/>
    <property type="evidence" value="ECO:0007669"/>
    <property type="project" value="UniProtKB-KW"/>
</dbReference>
<dbReference type="Proteomes" id="UP000605846">
    <property type="component" value="Unassembled WGS sequence"/>
</dbReference>
<dbReference type="OrthoDB" id="4473401at2759"/>
<keyword evidence="5" id="KW-0119">Carbohydrate metabolism</keyword>
<dbReference type="PANTHER" id="PTHR31983">
    <property type="entry name" value="ENDO-1,3(4)-BETA-GLUCANASE 1"/>
    <property type="match status" value="1"/>
</dbReference>
<dbReference type="PANTHER" id="PTHR31983:SF0">
    <property type="entry name" value="GLUCAN ENDO-1,3-BETA-D-GLUCOSIDASE 2"/>
    <property type="match status" value="1"/>
</dbReference>
<dbReference type="GO" id="GO:0071555">
    <property type="term" value="P:cell wall organization"/>
    <property type="evidence" value="ECO:0007669"/>
    <property type="project" value="UniProtKB-KW"/>
</dbReference>
<keyword evidence="8" id="KW-0624">Polysaccharide degradation</keyword>
<dbReference type="AlphaFoldDB" id="A0A8H7ER52"/>
<dbReference type="Gene3D" id="1.20.5.420">
    <property type="entry name" value="Immunoglobulin FC, subunit C"/>
    <property type="match status" value="1"/>
</dbReference>
<reference evidence="11" key="1">
    <citation type="submission" date="2020-01" db="EMBL/GenBank/DDBJ databases">
        <title>Genome Sequencing of Three Apophysomyces-Like Fungal Strains Confirms a Novel Fungal Genus in the Mucoromycota with divergent Burkholderia-like Endosymbiotic Bacteria.</title>
        <authorList>
            <person name="Stajich J.E."/>
            <person name="Macias A.M."/>
            <person name="Carter-House D."/>
            <person name="Lovett B."/>
            <person name="Kasson L.R."/>
            <person name="Berry K."/>
            <person name="Grigoriev I."/>
            <person name="Chang Y."/>
            <person name="Spatafora J."/>
            <person name="Kasson M.T."/>
        </authorList>
    </citation>
    <scope>NUCLEOTIDE SEQUENCE</scope>
    <source>
        <strain evidence="11">NRRL A-21654</strain>
    </source>
</reference>
<dbReference type="Pfam" id="PF03639">
    <property type="entry name" value="Glyco_hydro_81"/>
    <property type="match status" value="1"/>
</dbReference>
<keyword evidence="7" id="KW-0961">Cell wall biogenesis/degradation</keyword>
<dbReference type="Gene3D" id="1.10.287.1170">
    <property type="entry name" value="glycoside hydrolase family 81 endo-[beta] glucanase"/>
    <property type="match status" value="1"/>
</dbReference>
<evidence type="ECO:0000256" key="7">
    <source>
        <dbReference type="ARBA" id="ARBA00023316"/>
    </source>
</evidence>
<keyword evidence="6" id="KW-0326">Glycosidase</keyword>
<name>A0A8H7ER52_9FUNG</name>
<feature type="domain" description="Glycosyl hydrolase family 81 C-terminal" evidence="10">
    <location>
        <begin position="350"/>
        <end position="682"/>
    </location>
</feature>
<evidence type="ECO:0000256" key="3">
    <source>
        <dbReference type="ARBA" id="ARBA00012780"/>
    </source>
</evidence>
<feature type="domain" description="Glycosyl hydrolase family 81 N-terminal" evidence="9">
    <location>
        <begin position="31"/>
        <end position="342"/>
    </location>
</feature>
<dbReference type="EMBL" id="JABAYA010000050">
    <property type="protein sequence ID" value="KAF7727727.1"/>
    <property type="molecule type" value="Genomic_DNA"/>
</dbReference>
<dbReference type="InterPro" id="IPR005200">
    <property type="entry name" value="Endo-beta-glucanase"/>
</dbReference>
<evidence type="ECO:0000256" key="8">
    <source>
        <dbReference type="ARBA" id="ARBA00023326"/>
    </source>
</evidence>
<evidence type="ECO:0000256" key="1">
    <source>
        <dbReference type="ARBA" id="ARBA00000382"/>
    </source>
</evidence>
<dbReference type="GO" id="GO:0052861">
    <property type="term" value="F:endo-1,3(4)-beta-glucanase activity"/>
    <property type="evidence" value="ECO:0007669"/>
    <property type="project" value="InterPro"/>
</dbReference>
<dbReference type="InterPro" id="IPR040451">
    <property type="entry name" value="GH81_N"/>
</dbReference>
<evidence type="ECO:0000256" key="2">
    <source>
        <dbReference type="ARBA" id="ARBA00010730"/>
    </source>
</evidence>
<evidence type="ECO:0000259" key="9">
    <source>
        <dbReference type="Pfam" id="PF03639"/>
    </source>
</evidence>
<protein>
    <recommendedName>
        <fullName evidence="3">glucan endo-1,3-beta-D-glucosidase</fullName>
        <ecNumber evidence="3">3.2.1.39</ecNumber>
    </recommendedName>
</protein>
<organism evidence="11 12">
    <name type="scientific">Apophysomyces ossiformis</name>
    <dbReference type="NCBI Taxonomy" id="679940"/>
    <lineage>
        <taxon>Eukaryota</taxon>
        <taxon>Fungi</taxon>
        <taxon>Fungi incertae sedis</taxon>
        <taxon>Mucoromycota</taxon>
        <taxon>Mucoromycotina</taxon>
        <taxon>Mucoromycetes</taxon>
        <taxon>Mucorales</taxon>
        <taxon>Mucorineae</taxon>
        <taxon>Mucoraceae</taxon>
        <taxon>Apophysomyces</taxon>
    </lineage>
</organism>
<comment type="caution">
    <text evidence="11">The sequence shown here is derived from an EMBL/GenBank/DDBJ whole genome shotgun (WGS) entry which is preliminary data.</text>
</comment>
<proteinExistence type="inferred from homology"/>
<evidence type="ECO:0000313" key="11">
    <source>
        <dbReference type="EMBL" id="KAF7727727.1"/>
    </source>
</evidence>
<dbReference type="InterPro" id="IPR040720">
    <property type="entry name" value="GH81_C"/>
</dbReference>
<evidence type="ECO:0000259" key="10">
    <source>
        <dbReference type="Pfam" id="PF17652"/>
    </source>
</evidence>
<dbReference type="Gene3D" id="2.70.98.30">
    <property type="entry name" value="Golgi alpha-mannosidase II, domain 4"/>
    <property type="match status" value="1"/>
</dbReference>
<evidence type="ECO:0000256" key="4">
    <source>
        <dbReference type="ARBA" id="ARBA00022801"/>
    </source>
</evidence>
<comment type="catalytic activity">
    <reaction evidence="1">
        <text>Hydrolysis of (1-&gt;3)-beta-D-glucosidic linkages in (1-&gt;3)-beta-D-glucans.</text>
        <dbReference type="EC" id="3.2.1.39"/>
    </reaction>
</comment>
<dbReference type="GO" id="GO:0042973">
    <property type="term" value="F:glucan endo-1,3-beta-D-glucosidase activity"/>
    <property type="evidence" value="ECO:0007669"/>
    <property type="project" value="UniProtKB-EC"/>
</dbReference>
<evidence type="ECO:0000313" key="12">
    <source>
        <dbReference type="Proteomes" id="UP000605846"/>
    </source>
</evidence>
<dbReference type="Pfam" id="PF17652">
    <property type="entry name" value="Glyco_hydro81C"/>
    <property type="match status" value="1"/>
</dbReference>